<dbReference type="PANTHER" id="PTHR13091">
    <property type="entry name" value="AMPLIFIED IN BREAST CANCER 2-RELATED"/>
    <property type="match status" value="1"/>
</dbReference>
<proteinExistence type="inferred from homology"/>
<name>T1GHJ5_MEGSC</name>
<dbReference type="GO" id="GO:0000184">
    <property type="term" value="P:nuclear-transcribed mRNA catabolic process, nonsense-mediated decay"/>
    <property type="evidence" value="ECO:0007669"/>
    <property type="project" value="UniProtKB-UniRule"/>
</dbReference>
<comment type="similarity">
    <text evidence="1 5">Belongs to the SMG8 family.</text>
</comment>
<evidence type="ECO:0000256" key="2">
    <source>
        <dbReference type="ARBA" id="ARBA00023161"/>
    </source>
</evidence>
<evidence type="ECO:0000256" key="1">
    <source>
        <dbReference type="ARBA" id="ARBA00006443"/>
    </source>
</evidence>
<accession>T1GHJ5</accession>
<dbReference type="OMA" id="FATHICH"/>
<dbReference type="PANTHER" id="PTHR13091:SF0">
    <property type="entry name" value="NONSENSE-MEDIATED MRNA DECAY FACTOR SMG8"/>
    <property type="match status" value="1"/>
</dbReference>
<dbReference type="InterPro" id="IPR019354">
    <property type="entry name" value="SMG8-like"/>
</dbReference>
<dbReference type="Pfam" id="PF10220">
    <property type="entry name" value="Smg8_Smg9"/>
    <property type="match status" value="2"/>
</dbReference>
<evidence type="ECO:0000256" key="3">
    <source>
        <dbReference type="ARBA" id="ARBA00025593"/>
    </source>
</evidence>
<protein>
    <recommendedName>
        <fullName evidence="4 5">Nonsense-mediated mRNA decay factor SMG8</fullName>
    </recommendedName>
</protein>
<evidence type="ECO:0000256" key="5">
    <source>
        <dbReference type="RuleBase" id="RU367133"/>
    </source>
</evidence>
<evidence type="ECO:0000313" key="6">
    <source>
        <dbReference type="EnsemblMetazoa" id="MESCA002899-PA"/>
    </source>
</evidence>
<evidence type="ECO:0000313" key="7">
    <source>
        <dbReference type="Proteomes" id="UP000015102"/>
    </source>
</evidence>
<evidence type="ECO:0000256" key="4">
    <source>
        <dbReference type="ARBA" id="ARBA00029509"/>
    </source>
</evidence>
<dbReference type="Proteomes" id="UP000015102">
    <property type="component" value="Unassembled WGS sequence"/>
</dbReference>
<reference evidence="6" key="2">
    <citation type="submission" date="2015-06" db="UniProtKB">
        <authorList>
            <consortium name="EnsemblMetazoa"/>
        </authorList>
    </citation>
    <scope>IDENTIFICATION</scope>
</reference>
<comment type="function">
    <text evidence="3">Involved in nonsense-mediated decay (NMD) of mRNAs containing premature stop codons. Probable component of kinase complex containing nonC and recruited to stalled ribosomes.</text>
</comment>
<dbReference type="HOGENOM" id="CLU_008116_0_0_1"/>
<dbReference type="AlphaFoldDB" id="T1GHJ5"/>
<keyword evidence="7" id="KW-1185">Reference proteome</keyword>
<dbReference type="EnsemblMetazoa" id="MESCA002899-RA">
    <property type="protein sequence ID" value="MESCA002899-PA"/>
    <property type="gene ID" value="MESCA002899"/>
</dbReference>
<reference evidence="7" key="1">
    <citation type="submission" date="2013-02" db="EMBL/GenBank/DDBJ databases">
        <authorList>
            <person name="Hughes D."/>
        </authorList>
    </citation>
    <scope>NUCLEOTIDE SEQUENCE</scope>
    <source>
        <strain>Durham</strain>
        <strain evidence="7">NC isolate 2 -- Noor lab</strain>
    </source>
</reference>
<dbReference type="STRING" id="36166.T1GHJ5"/>
<dbReference type="EMBL" id="CAQQ02394002">
    <property type="status" value="NOT_ANNOTATED_CDS"/>
    <property type="molecule type" value="Genomic_DNA"/>
</dbReference>
<organism evidence="6 7">
    <name type="scientific">Megaselia scalaris</name>
    <name type="common">Humpbacked fly</name>
    <name type="synonym">Phora scalaris</name>
    <dbReference type="NCBI Taxonomy" id="36166"/>
    <lineage>
        <taxon>Eukaryota</taxon>
        <taxon>Metazoa</taxon>
        <taxon>Ecdysozoa</taxon>
        <taxon>Arthropoda</taxon>
        <taxon>Hexapoda</taxon>
        <taxon>Insecta</taxon>
        <taxon>Pterygota</taxon>
        <taxon>Neoptera</taxon>
        <taxon>Endopterygota</taxon>
        <taxon>Diptera</taxon>
        <taxon>Brachycera</taxon>
        <taxon>Muscomorpha</taxon>
        <taxon>Platypezoidea</taxon>
        <taxon>Phoridae</taxon>
        <taxon>Megaseliini</taxon>
        <taxon>Megaselia</taxon>
    </lineage>
</organism>
<sequence length="776" mass="87910">MGRYKSCIYPNLTSEFESLLSSEDPNLIIVGVIGKSSFDDANKLAGFGILDVAPSLLSHQPKEGQISFYHKPGEQILFVHFETTFDNYCVEKMLNEWMTNGQFEQFMAFNSEVKTRFARSLLFATHICHIIVLVETGNNFDHSYLSLFKSLKVLREKHVAKFLPKMTKAANLPQSLGKETRLCCPRFIFFFESFPDEDGNGVTKEDISKFEFQVEDNFIKYLSDVFVEKKREFMPLLQDYVREALEVGFDDSLSKFKGKSHFVILPNKQWYQTFSFFHKIFITNADDSTLETSDLEYKTFLETFPTIVNVDFDFFASCCDPGLAKAISHYNSSNAPHYGFGYHKVLLDEALNVYRKNFLSQEKQHINERIIRDTCENIWRQGRQQCEFLSLRNNPCILPKHNAHDLAEHSSGVVFVSTCNCGRIQGRREDPYTLYQANFEFYQILYKNCGSCQKSLKIDVPVFTPSISDYRAAAVAESLANMNINQADESQYFLVSENAINRIDEDSSDASLNDMEPVEHQAKAPGESIYRQPSTTEYLPGMVHNESPQGLLPQFSSWSLLCVGPSSLYSHSTGLLEHFQSGFLSGANYLLPWDVQVRVKNPANFENKGNERRGAYRKKGAIMLKIFVGCEYECPRGHRFIMSSPDTVLNGGSGIVKDSGSKIVNNDMPLYFACPCRTSKNMVAQLMRVHVVTPKANVNVIMEPKVRTGERNLIFSMGLTSSAKLSQSAYWILRLPYIYQGEEGPMPPPAEISTSNAGVYGVLLGGMFKVVEGDDD</sequence>
<keyword evidence="2 5" id="KW-0866">Nonsense-mediated mRNA decay</keyword>